<keyword evidence="2" id="KW-1133">Transmembrane helix</keyword>
<feature type="region of interest" description="Disordered" evidence="1">
    <location>
        <begin position="342"/>
        <end position="376"/>
    </location>
</feature>
<name>A0A830F2M7_9EURY</name>
<evidence type="ECO:0000313" key="3">
    <source>
        <dbReference type="EMBL" id="GGL33369.1"/>
    </source>
</evidence>
<dbReference type="RefSeq" id="WP_188882414.1">
    <property type="nucleotide sequence ID" value="NZ_BMPF01000002.1"/>
</dbReference>
<proteinExistence type="predicted"/>
<evidence type="ECO:0000313" key="4">
    <source>
        <dbReference type="Proteomes" id="UP000628840"/>
    </source>
</evidence>
<gene>
    <name evidence="3" type="ORF">GCM10009037_16270</name>
</gene>
<dbReference type="OrthoDB" id="271420at2157"/>
<keyword evidence="4" id="KW-1185">Reference proteome</keyword>
<protein>
    <recommendedName>
        <fullName evidence="5">PGF-CTERM protein</fullName>
    </recommendedName>
</protein>
<evidence type="ECO:0008006" key="5">
    <source>
        <dbReference type="Google" id="ProtNLM"/>
    </source>
</evidence>
<evidence type="ECO:0000256" key="2">
    <source>
        <dbReference type="SAM" id="Phobius"/>
    </source>
</evidence>
<keyword evidence="2" id="KW-0812">Transmembrane</keyword>
<organism evidence="3 4">
    <name type="scientific">Halarchaeum grantii</name>
    <dbReference type="NCBI Taxonomy" id="1193105"/>
    <lineage>
        <taxon>Archaea</taxon>
        <taxon>Methanobacteriati</taxon>
        <taxon>Methanobacteriota</taxon>
        <taxon>Stenosarchaea group</taxon>
        <taxon>Halobacteria</taxon>
        <taxon>Halobacteriales</taxon>
        <taxon>Halobacteriaceae</taxon>
    </lineage>
</organism>
<evidence type="ECO:0000256" key="1">
    <source>
        <dbReference type="SAM" id="MobiDB-lite"/>
    </source>
</evidence>
<dbReference type="AlphaFoldDB" id="A0A830F2M7"/>
<keyword evidence="2" id="KW-0472">Membrane</keyword>
<dbReference type="Proteomes" id="UP000628840">
    <property type="component" value="Unassembled WGS sequence"/>
</dbReference>
<sequence length="401" mass="39015">MVRQTASAIAVALLLVAGAVPASAVAASGESHAYAGAHVTFDVQGSAVTDYAVDGETIVERIGVQSASQASSSGSGVLGADGGLDLSATANVDLSGLTLGATTAASATVEAESGATLTAHDENNGVLVVESGDESQVVVATLSADAEAAADGDRRVEVTTASGTEATFLAVGNASVTVNDDGNVSGQVGANGTIVLRAYPDGKSAADDRTEELIASGRAAGEVYAGAAADASAEASASVVTYANETAITAEQSAENTVNVTVERADETGKVLVATVSEAAVGSTEDLDVAVSGGAAAEVSSYGELEAALGGDESAYMVTREASGNATVYVAFDHFSARTASISGADGGDQQSSTETTTETSSTTESSGSGGATTSGGSPGFGVVTLAGALTALAAFLARRD</sequence>
<accession>A0A830F2M7</accession>
<reference evidence="3 4" key="1">
    <citation type="journal article" date="2019" name="Int. J. Syst. Evol. Microbiol.">
        <title>The Global Catalogue of Microorganisms (GCM) 10K type strain sequencing project: providing services to taxonomists for standard genome sequencing and annotation.</title>
        <authorList>
            <consortium name="The Broad Institute Genomics Platform"/>
            <consortium name="The Broad Institute Genome Sequencing Center for Infectious Disease"/>
            <person name="Wu L."/>
            <person name="Ma J."/>
        </authorList>
    </citation>
    <scope>NUCLEOTIDE SEQUENCE [LARGE SCALE GENOMIC DNA]</scope>
    <source>
        <strain evidence="3 4">JCM 19585</strain>
    </source>
</reference>
<dbReference type="EMBL" id="BMPF01000002">
    <property type="protein sequence ID" value="GGL33369.1"/>
    <property type="molecule type" value="Genomic_DNA"/>
</dbReference>
<feature type="transmembrane region" description="Helical" evidence="2">
    <location>
        <begin position="380"/>
        <end position="398"/>
    </location>
</feature>
<comment type="caution">
    <text evidence="3">The sequence shown here is derived from an EMBL/GenBank/DDBJ whole genome shotgun (WGS) entry which is preliminary data.</text>
</comment>
<feature type="compositionally biased region" description="Low complexity" evidence="1">
    <location>
        <begin position="352"/>
        <end position="367"/>
    </location>
</feature>